<dbReference type="Proteomes" id="UP000078397">
    <property type="component" value="Unassembled WGS sequence"/>
</dbReference>
<reference evidence="2 3" key="1">
    <citation type="journal article" date="2016" name="PLoS Pathog.">
        <title>Biosynthesis of antibiotic leucinostatins in bio-control fungus Purpureocillium lilacinum and their inhibition on phytophthora revealed by genome mining.</title>
        <authorList>
            <person name="Wang G."/>
            <person name="Liu Z."/>
            <person name="Lin R."/>
            <person name="Li E."/>
            <person name="Mao Z."/>
            <person name="Ling J."/>
            <person name="Yang Y."/>
            <person name="Yin W.B."/>
            <person name="Xie B."/>
        </authorList>
    </citation>
    <scope>NUCLEOTIDE SEQUENCE [LARGE SCALE GENOMIC DNA]</scope>
    <source>
        <strain evidence="2">170</strain>
    </source>
</reference>
<organism evidence="2 3">
    <name type="scientific">Pochonia chlamydosporia 170</name>
    <dbReference type="NCBI Taxonomy" id="1380566"/>
    <lineage>
        <taxon>Eukaryota</taxon>
        <taxon>Fungi</taxon>
        <taxon>Dikarya</taxon>
        <taxon>Ascomycota</taxon>
        <taxon>Pezizomycotina</taxon>
        <taxon>Sordariomycetes</taxon>
        <taxon>Hypocreomycetidae</taxon>
        <taxon>Hypocreales</taxon>
        <taxon>Clavicipitaceae</taxon>
        <taxon>Pochonia</taxon>
    </lineage>
</organism>
<protein>
    <submittedName>
        <fullName evidence="2">Uncharacterized protein</fullName>
    </submittedName>
</protein>
<name>A0A219ARG8_METCM</name>
<dbReference type="AlphaFoldDB" id="A0A219ARG8"/>
<feature type="compositionally biased region" description="Polar residues" evidence="1">
    <location>
        <begin position="230"/>
        <end position="252"/>
    </location>
</feature>
<gene>
    <name evidence="2" type="ORF">VFPPC_17459</name>
</gene>
<comment type="caution">
    <text evidence="2">The sequence shown here is derived from an EMBL/GenBank/DDBJ whole genome shotgun (WGS) entry which is preliminary data.</text>
</comment>
<dbReference type="EMBL" id="LSBJ02000002">
    <property type="protein sequence ID" value="OWT43378.1"/>
    <property type="molecule type" value="Genomic_DNA"/>
</dbReference>
<evidence type="ECO:0000313" key="3">
    <source>
        <dbReference type="Proteomes" id="UP000078397"/>
    </source>
</evidence>
<dbReference type="GeneID" id="33936425"/>
<feature type="region of interest" description="Disordered" evidence="1">
    <location>
        <begin position="230"/>
        <end position="253"/>
    </location>
</feature>
<proteinExistence type="predicted"/>
<sequence length="271" mass="31175">MVNKPLRKKIDPTKVDYHSKVSFVLKAERDFMKHRPYRSKYGDIRHPGNRGCYQCFRVLGANHFREASWYNNVVLGASRRKCIKCQFRINSPNRELELYEVKWRNMVVLAVVLCCKGEDIFSLLGSKLLEGLPKTNYQYDKGTNVLVCLTNTTRRYFPVRIFDPEKPEKGSYAWIAEDSLRQLESLDSLQTPYKASVLNFLQLLGSKAYDRLPHSTMRLVDLARGQNGCMSETHNSAGRPMSSQEEQSTPSEDSLRIVHRAYTIAGIQVTN</sequence>
<keyword evidence="3" id="KW-1185">Reference proteome</keyword>
<dbReference type="OrthoDB" id="5232052at2759"/>
<dbReference type="RefSeq" id="XP_022285807.1">
    <property type="nucleotide sequence ID" value="XM_022429166.1"/>
</dbReference>
<accession>A0A219ARG8</accession>
<evidence type="ECO:0000256" key="1">
    <source>
        <dbReference type="SAM" id="MobiDB-lite"/>
    </source>
</evidence>
<dbReference type="KEGG" id="pchm:VFPPC_17459"/>
<evidence type="ECO:0000313" key="2">
    <source>
        <dbReference type="EMBL" id="OWT43378.1"/>
    </source>
</evidence>